<dbReference type="GO" id="GO:0009307">
    <property type="term" value="P:DNA restriction-modification system"/>
    <property type="evidence" value="ECO:0007669"/>
    <property type="project" value="InterPro"/>
</dbReference>
<keyword evidence="2" id="KW-0378">Hydrolase</keyword>
<dbReference type="InterPro" id="IPR015109">
    <property type="entry name" value="Restrct_endonuc_II_EcoRII_C"/>
</dbReference>
<reference evidence="2 3" key="1">
    <citation type="submission" date="2020-06" db="EMBL/GenBank/DDBJ databases">
        <title>Genome sequence of 2 isolates from Red Sea Mangroves.</title>
        <authorList>
            <person name="Sefrji F."/>
            <person name="Michoud G."/>
            <person name="Merlino G."/>
            <person name="Daffonchio D."/>
        </authorList>
    </citation>
    <scope>NUCLEOTIDE SEQUENCE [LARGE SCALE GENOMIC DNA]</scope>
    <source>
        <strain evidence="2 3">R1DC25</strain>
    </source>
</reference>
<feature type="domain" description="Restriction endonuclease type II EcoRII C-terminal" evidence="1">
    <location>
        <begin position="235"/>
        <end position="403"/>
    </location>
</feature>
<keyword evidence="2" id="KW-0255">Endonuclease</keyword>
<dbReference type="SUPFAM" id="SSF52980">
    <property type="entry name" value="Restriction endonuclease-like"/>
    <property type="match status" value="1"/>
</dbReference>
<accession>A0A7S8C7T5</accession>
<protein>
    <submittedName>
        <fullName evidence="2">Type II restriction endonuclease</fullName>
    </submittedName>
</protein>
<dbReference type="Gene3D" id="3.40.91.80">
    <property type="match status" value="1"/>
</dbReference>
<evidence type="ECO:0000313" key="3">
    <source>
        <dbReference type="Proteomes" id="UP000593594"/>
    </source>
</evidence>
<keyword evidence="3" id="KW-1185">Reference proteome</keyword>
<gene>
    <name evidence="2" type="ORF">HW532_21450</name>
</gene>
<proteinExistence type="predicted"/>
<dbReference type="GO" id="GO:0003677">
    <property type="term" value="F:DNA binding"/>
    <property type="evidence" value="ECO:0007669"/>
    <property type="project" value="InterPro"/>
</dbReference>
<evidence type="ECO:0000259" key="1">
    <source>
        <dbReference type="Pfam" id="PF09019"/>
    </source>
</evidence>
<dbReference type="AlphaFoldDB" id="A0A7S8C7T5"/>
<evidence type="ECO:0000313" key="2">
    <source>
        <dbReference type="EMBL" id="QPC45033.1"/>
    </source>
</evidence>
<dbReference type="Pfam" id="PF09019">
    <property type="entry name" value="EcoRII-C"/>
    <property type="match status" value="1"/>
</dbReference>
<dbReference type="InterPro" id="IPR011335">
    <property type="entry name" value="Restrct_endonuc-II-like"/>
</dbReference>
<dbReference type="REBASE" id="456040">
    <property type="entry name" value="AbaDC25ORF21460P"/>
</dbReference>
<sequence length="410" mass="46613">MRQGSLSDHFLGAGVKILRGTEVNPAVSHGHELQGISDFRAFLGSPEGKVRLPVSYVWLSDDEPPQGVDLTGTWYDSRRQQSHREPEYRLYYPAAAEEIVHRAKAGDVLFLCQPTEGPLLALMCSRDSSILHQLLWLFDLKLPDSGYEISQNDLREKRGRSLDLTARYILELIGLEVLPPDEEEWLGRLLKKFGNTFPATREFSAFARNAASDVDAREDPDQALVEWMDLEERLFMTLERHIVGDRLEQGFVKDGQADVDAFVSFSLSVQNRRKSRAGWALGNHTEAILELHGLGYKREATTEKRNGPDFLFPGEEAYHDPDWPENRLTMLGAKTTCKDRWRQVLAEADRISHKHLLTLEPGISLTQTDEMQKSGLQLVLPRPIHETYQPVQLAQLIDMASFLDLVRSRQ</sequence>
<dbReference type="EMBL" id="CP058214">
    <property type="protein sequence ID" value="QPC45033.1"/>
    <property type="molecule type" value="Genomic_DNA"/>
</dbReference>
<organism evidence="2 3">
    <name type="scientific">Kaustia mangrovi</name>
    <dbReference type="NCBI Taxonomy" id="2593653"/>
    <lineage>
        <taxon>Bacteria</taxon>
        <taxon>Pseudomonadati</taxon>
        <taxon>Pseudomonadota</taxon>
        <taxon>Alphaproteobacteria</taxon>
        <taxon>Hyphomicrobiales</taxon>
        <taxon>Parvibaculaceae</taxon>
        <taxon>Kaustia</taxon>
    </lineage>
</organism>
<dbReference type="KEGG" id="kmn:HW532_21450"/>
<keyword evidence="2" id="KW-0540">Nuclease</keyword>
<dbReference type="GO" id="GO:0009036">
    <property type="term" value="F:type II site-specific deoxyribonuclease activity"/>
    <property type="evidence" value="ECO:0007669"/>
    <property type="project" value="InterPro"/>
</dbReference>
<name>A0A7S8C7T5_9HYPH</name>
<dbReference type="InterPro" id="IPR038365">
    <property type="entry name" value="EcoRII_C_sf"/>
</dbReference>
<dbReference type="Proteomes" id="UP000593594">
    <property type="component" value="Chromosome"/>
</dbReference>
<dbReference type="RefSeq" id="WP_213162406.1">
    <property type="nucleotide sequence ID" value="NZ_CP058214.1"/>
</dbReference>